<dbReference type="SMART" id="SM00015">
    <property type="entry name" value="IQ"/>
    <property type="match status" value="2"/>
</dbReference>
<evidence type="ECO:0000259" key="10">
    <source>
        <dbReference type="Pfam" id="PF13178"/>
    </source>
</evidence>
<name>A0A6D2IUL0_9BRAS</name>
<evidence type="ECO:0000256" key="8">
    <source>
        <dbReference type="ARBA" id="ARBA00045534"/>
    </source>
</evidence>
<accession>A0A6D2IUL0</accession>
<keyword evidence="2" id="KW-0963">Cytoplasm</keyword>
<dbReference type="Pfam" id="PF13178">
    <property type="entry name" value="DUF4005"/>
    <property type="match status" value="1"/>
</dbReference>
<dbReference type="InterPro" id="IPR027417">
    <property type="entry name" value="P-loop_NTPase"/>
</dbReference>
<evidence type="ECO:0000313" key="12">
    <source>
        <dbReference type="Proteomes" id="UP000467841"/>
    </source>
</evidence>
<feature type="compositionally biased region" description="Polar residues" evidence="9">
    <location>
        <begin position="295"/>
        <end position="309"/>
    </location>
</feature>
<comment type="caution">
    <text evidence="11">The sequence shown here is derived from an EMBL/GenBank/DDBJ whole genome shotgun (WGS) entry which is preliminary data.</text>
</comment>
<evidence type="ECO:0000256" key="7">
    <source>
        <dbReference type="ARBA" id="ARBA00024378"/>
    </source>
</evidence>
<gene>
    <name evidence="11" type="ORF">MERR_LOCUS18743</name>
</gene>
<feature type="compositionally biased region" description="Acidic residues" evidence="9">
    <location>
        <begin position="455"/>
        <end position="465"/>
    </location>
</feature>
<feature type="domain" description="DUF4005" evidence="10">
    <location>
        <begin position="295"/>
        <end position="391"/>
    </location>
</feature>
<feature type="compositionally biased region" description="Polar residues" evidence="9">
    <location>
        <begin position="323"/>
        <end position="335"/>
    </location>
</feature>
<dbReference type="Pfam" id="PF00612">
    <property type="entry name" value="IQ"/>
    <property type="match status" value="1"/>
</dbReference>
<keyword evidence="3" id="KW-0677">Repeat</keyword>
<comment type="subunit">
    <text evidence="7">Binds to multiple calmodulin (CaM) in the presence of Ca(2+) and CaM-like proteins.</text>
</comment>
<dbReference type="AlphaFoldDB" id="A0A6D2IUL0"/>
<evidence type="ECO:0000256" key="2">
    <source>
        <dbReference type="ARBA" id="ARBA00022490"/>
    </source>
</evidence>
<feature type="region of interest" description="Disordered" evidence="9">
    <location>
        <begin position="546"/>
        <end position="597"/>
    </location>
</feature>
<keyword evidence="12" id="KW-1185">Reference proteome</keyword>
<dbReference type="PANTHER" id="PTHR32295">
    <property type="entry name" value="IQ-DOMAIN 5-RELATED"/>
    <property type="match status" value="1"/>
</dbReference>
<dbReference type="SUPFAM" id="SSF52540">
    <property type="entry name" value="P-loop containing nucleoside triphosphate hydrolases"/>
    <property type="match status" value="1"/>
</dbReference>
<comment type="similarity">
    <text evidence="6">Belongs to the IQD family.</text>
</comment>
<evidence type="ECO:0000256" key="4">
    <source>
        <dbReference type="ARBA" id="ARBA00022860"/>
    </source>
</evidence>
<evidence type="ECO:0000256" key="6">
    <source>
        <dbReference type="ARBA" id="ARBA00024341"/>
    </source>
</evidence>
<dbReference type="EMBL" id="CACVBM020001107">
    <property type="protein sequence ID" value="CAA7031508.1"/>
    <property type="molecule type" value="Genomic_DNA"/>
</dbReference>
<dbReference type="FunFam" id="1.20.5.190:FF:000062">
    <property type="entry name" value="IQ-domain 11"/>
    <property type="match status" value="1"/>
</dbReference>
<dbReference type="GO" id="GO:0005516">
    <property type="term" value="F:calmodulin binding"/>
    <property type="evidence" value="ECO:0007669"/>
    <property type="project" value="UniProtKB-KW"/>
</dbReference>
<comment type="function">
    <text evidence="8">May be involved in cooperative interactions with calmodulins or calmodulin-like proteins. Recruits calmodulin proteins to microtubules, thus being a potential scaffold in cellular signaling and trafficking. May associate with nucleic acids and regulate gene expression at the transcriptional or post-transcriptional level.</text>
</comment>
<dbReference type="Proteomes" id="UP000467841">
    <property type="component" value="Unassembled WGS sequence"/>
</dbReference>
<dbReference type="GO" id="GO:0005856">
    <property type="term" value="C:cytoskeleton"/>
    <property type="evidence" value="ECO:0007669"/>
    <property type="project" value="UniProtKB-SubCell"/>
</dbReference>
<dbReference type="OrthoDB" id="696085at2759"/>
<evidence type="ECO:0000256" key="5">
    <source>
        <dbReference type="ARBA" id="ARBA00023212"/>
    </source>
</evidence>
<dbReference type="InterPro" id="IPR025064">
    <property type="entry name" value="DUF4005"/>
</dbReference>
<feature type="region of interest" description="Disordered" evidence="9">
    <location>
        <begin position="44"/>
        <end position="73"/>
    </location>
</feature>
<reference evidence="11" key="1">
    <citation type="submission" date="2020-01" db="EMBL/GenBank/DDBJ databases">
        <authorList>
            <person name="Mishra B."/>
        </authorList>
    </citation>
    <scope>NUCLEOTIDE SEQUENCE [LARGE SCALE GENOMIC DNA]</scope>
</reference>
<keyword evidence="4" id="KW-0112">Calmodulin-binding</keyword>
<feature type="region of interest" description="Disordered" evidence="9">
    <location>
        <begin position="289"/>
        <end position="366"/>
    </location>
</feature>
<dbReference type="CDD" id="cd23767">
    <property type="entry name" value="IQCD"/>
    <property type="match status" value="1"/>
</dbReference>
<organism evidence="11 12">
    <name type="scientific">Microthlaspi erraticum</name>
    <dbReference type="NCBI Taxonomy" id="1685480"/>
    <lineage>
        <taxon>Eukaryota</taxon>
        <taxon>Viridiplantae</taxon>
        <taxon>Streptophyta</taxon>
        <taxon>Embryophyta</taxon>
        <taxon>Tracheophyta</taxon>
        <taxon>Spermatophyta</taxon>
        <taxon>Magnoliopsida</taxon>
        <taxon>eudicotyledons</taxon>
        <taxon>Gunneridae</taxon>
        <taxon>Pentapetalae</taxon>
        <taxon>rosids</taxon>
        <taxon>malvids</taxon>
        <taxon>Brassicales</taxon>
        <taxon>Brassicaceae</taxon>
        <taxon>Coluteocarpeae</taxon>
        <taxon>Microthlaspi</taxon>
    </lineage>
</organism>
<dbReference type="PROSITE" id="PS50096">
    <property type="entry name" value="IQ"/>
    <property type="match status" value="2"/>
</dbReference>
<comment type="subcellular location">
    <subcellularLocation>
        <location evidence="1">Cytoplasm</location>
        <location evidence="1">Cytoskeleton</location>
    </subcellularLocation>
</comment>
<dbReference type="PANTHER" id="PTHR32295:SF41">
    <property type="entry name" value="PROTEIN IQ-DOMAIN 11"/>
    <property type="match status" value="1"/>
</dbReference>
<dbReference type="Gene3D" id="1.20.5.190">
    <property type="match status" value="1"/>
</dbReference>
<dbReference type="InterPro" id="IPR000048">
    <property type="entry name" value="IQ_motif_EF-hand-BS"/>
</dbReference>
<evidence type="ECO:0000313" key="11">
    <source>
        <dbReference type="EMBL" id="CAA7031508.1"/>
    </source>
</evidence>
<sequence length="618" mass="69949">MAKKKGLFTILKRIFISEAHSEKKEKRRRWTFWKLKVKKRLPSITAPPEQATRNESLEEQKEESVSDVGEVSQVSCSHQQLDSIEKLEGSTSPETSDLVVQYQMFLNIEEEVLAATRIQTAFRGHLARKALRALKGIVKLQAYIRGRAVRRQAMTTLKCLQSVVNIQSQVCGKRTQIPRGPHRDYDQDSSNKFQIFTENILKVETNGQKRWDDSLLTKEEAQAVFMSKKEASLRRERIKEYAVTHRKSAESYQRRSNTKWKYWLDEWVDTQRTKSKELEDLDLSLKAKPKEETLNKTPRNSSPRRLVNNSHRRQVSIGEEEQQQNLGPVSVTTPTYMVATESAKAKSRSLSSPRIRPRSFDTQSESYSPYKNKLCLTTSVMSEAPSKVRIGNSTRPSSYQQRSPGLKGFSIGPLKSCNGRLLCIIEQRVKAGLKRHRFEKEEIEKEGGGDMSLVDYDDSSSDDDVLPAAEKKEPLPLPPQPQQKPSVAQSLPRNTQRCINEKEKSDELPQLPDALFLLESPTITQVSGGGDHASVVEAAMAQSALRKRELNGSHSSLPRRPKLPRGNLPHSKNIPDTFGNVLVPPQLKGRSNVATEDIGRLFVKKRQDSSKATSPNQD</sequence>
<proteinExistence type="inferred from homology"/>
<evidence type="ECO:0000256" key="9">
    <source>
        <dbReference type="SAM" id="MobiDB-lite"/>
    </source>
</evidence>
<protein>
    <recommendedName>
        <fullName evidence="10">DUF4005 domain-containing protein</fullName>
    </recommendedName>
</protein>
<feature type="region of interest" description="Disordered" evidence="9">
    <location>
        <begin position="444"/>
        <end position="493"/>
    </location>
</feature>
<feature type="compositionally biased region" description="Basic and acidic residues" evidence="9">
    <location>
        <begin position="55"/>
        <end position="64"/>
    </location>
</feature>
<evidence type="ECO:0000256" key="3">
    <source>
        <dbReference type="ARBA" id="ARBA00022737"/>
    </source>
</evidence>
<keyword evidence="5" id="KW-0206">Cytoskeleton</keyword>
<evidence type="ECO:0000256" key="1">
    <source>
        <dbReference type="ARBA" id="ARBA00004245"/>
    </source>
</evidence>